<feature type="compositionally biased region" description="Basic and acidic residues" evidence="1">
    <location>
        <begin position="29"/>
        <end position="43"/>
    </location>
</feature>
<keyword evidence="3" id="KW-1185">Reference proteome</keyword>
<gene>
    <name evidence="2" type="ORF">GWI33_004627</name>
</gene>
<reference evidence="2" key="1">
    <citation type="submission" date="2020-08" db="EMBL/GenBank/DDBJ databases">
        <title>Genome sequencing and assembly of the red palm weevil Rhynchophorus ferrugineus.</title>
        <authorList>
            <person name="Dias G.B."/>
            <person name="Bergman C.M."/>
            <person name="Manee M."/>
        </authorList>
    </citation>
    <scope>NUCLEOTIDE SEQUENCE</scope>
    <source>
        <strain evidence="2">AA-2017</strain>
        <tissue evidence="2">Whole larva</tissue>
    </source>
</reference>
<organism evidence="2 3">
    <name type="scientific">Rhynchophorus ferrugineus</name>
    <name type="common">Red palm weevil</name>
    <name type="synonym">Curculio ferrugineus</name>
    <dbReference type="NCBI Taxonomy" id="354439"/>
    <lineage>
        <taxon>Eukaryota</taxon>
        <taxon>Metazoa</taxon>
        <taxon>Ecdysozoa</taxon>
        <taxon>Arthropoda</taxon>
        <taxon>Hexapoda</taxon>
        <taxon>Insecta</taxon>
        <taxon>Pterygota</taxon>
        <taxon>Neoptera</taxon>
        <taxon>Endopterygota</taxon>
        <taxon>Coleoptera</taxon>
        <taxon>Polyphaga</taxon>
        <taxon>Cucujiformia</taxon>
        <taxon>Curculionidae</taxon>
        <taxon>Dryophthorinae</taxon>
        <taxon>Rhynchophorus</taxon>
    </lineage>
</organism>
<proteinExistence type="predicted"/>
<dbReference type="AlphaFoldDB" id="A0A834J2Q5"/>
<comment type="caution">
    <text evidence="2">The sequence shown here is derived from an EMBL/GenBank/DDBJ whole genome shotgun (WGS) entry which is preliminary data.</text>
</comment>
<feature type="region of interest" description="Disordered" evidence="1">
    <location>
        <begin position="27"/>
        <end position="61"/>
    </location>
</feature>
<dbReference type="Proteomes" id="UP000625711">
    <property type="component" value="Unassembled WGS sequence"/>
</dbReference>
<dbReference type="EMBL" id="JAACXV010000023">
    <property type="protein sequence ID" value="KAF7286587.1"/>
    <property type="molecule type" value="Genomic_DNA"/>
</dbReference>
<evidence type="ECO:0000313" key="3">
    <source>
        <dbReference type="Proteomes" id="UP000625711"/>
    </source>
</evidence>
<protein>
    <submittedName>
        <fullName evidence="2">Uncharacterized protein</fullName>
    </submittedName>
</protein>
<sequence length="149" mass="17754">MRLYVYMVYVTKIKRSTFLRRRTPLVHRSAREETNQKREEKKGVKTAQARQRKRKAREQRNDGGWMIWGREGRERERFAALQSWPVSEAFSEATRVQYFFTLFPGVGIRALSPRLSPPLLPHRVHPSSYLYLRSGCVSILKWTRRRGIF</sequence>
<evidence type="ECO:0000313" key="2">
    <source>
        <dbReference type="EMBL" id="KAF7286587.1"/>
    </source>
</evidence>
<name>A0A834J2Q5_RHYFE</name>
<evidence type="ECO:0000256" key="1">
    <source>
        <dbReference type="SAM" id="MobiDB-lite"/>
    </source>
</evidence>
<accession>A0A834J2Q5</accession>